<feature type="domain" description="Glycosyl transferase family 1" evidence="1">
    <location>
        <begin position="217"/>
        <end position="373"/>
    </location>
</feature>
<dbReference type="EMBL" id="JBAKFM010000006">
    <property type="protein sequence ID" value="MEX0469954.1"/>
    <property type="molecule type" value="Genomic_DNA"/>
</dbReference>
<organism evidence="3 4">
    <name type="scientific">Spiribacter pallidus</name>
    <dbReference type="NCBI Taxonomy" id="1987936"/>
    <lineage>
        <taxon>Bacteria</taxon>
        <taxon>Pseudomonadati</taxon>
        <taxon>Pseudomonadota</taxon>
        <taxon>Gammaproteobacteria</taxon>
        <taxon>Chromatiales</taxon>
        <taxon>Ectothiorhodospiraceae</taxon>
        <taxon>Spiribacter</taxon>
    </lineage>
</organism>
<name>A0ABV3TE73_9GAMM</name>
<accession>A0ABV3TE73</accession>
<evidence type="ECO:0000313" key="4">
    <source>
        <dbReference type="Proteomes" id="UP001556709"/>
    </source>
</evidence>
<feature type="domain" description="Glycosyltransferase subfamily 4-like N-terminal" evidence="2">
    <location>
        <begin position="25"/>
        <end position="162"/>
    </location>
</feature>
<dbReference type="Gene3D" id="3.40.50.2000">
    <property type="entry name" value="Glycogen Phosphorylase B"/>
    <property type="match status" value="2"/>
</dbReference>
<gene>
    <name evidence="3" type="ORF">V6X73_09465</name>
</gene>
<comment type="caution">
    <text evidence="3">The sequence shown here is derived from an EMBL/GenBank/DDBJ whole genome shotgun (WGS) entry which is preliminary data.</text>
</comment>
<dbReference type="InterPro" id="IPR028098">
    <property type="entry name" value="Glyco_trans_4-like_N"/>
</dbReference>
<dbReference type="PANTHER" id="PTHR12526:SF638">
    <property type="entry name" value="SPORE COAT PROTEIN SA"/>
    <property type="match status" value="1"/>
</dbReference>
<dbReference type="Proteomes" id="UP001556709">
    <property type="component" value="Unassembled WGS sequence"/>
</dbReference>
<proteinExistence type="predicted"/>
<reference evidence="3 4" key="1">
    <citation type="submission" date="2024-02" db="EMBL/GenBank/DDBJ databases">
        <title>New especies of Spiribacter isolated from saline water.</title>
        <authorList>
            <person name="Leon M.J."/>
            <person name="De La Haba R."/>
            <person name="Sanchez-Porro C."/>
            <person name="Ventosa A."/>
        </authorList>
    </citation>
    <scope>NUCLEOTIDE SEQUENCE [LARGE SCALE GENOMIC DNA]</scope>
    <source>
        <strain evidence="4">ag22IC6-390</strain>
    </source>
</reference>
<dbReference type="RefSeq" id="WP_367981474.1">
    <property type="nucleotide sequence ID" value="NZ_JBAKFM010000006.1"/>
</dbReference>
<evidence type="ECO:0000259" key="1">
    <source>
        <dbReference type="Pfam" id="PF00534"/>
    </source>
</evidence>
<dbReference type="InterPro" id="IPR001296">
    <property type="entry name" value="Glyco_trans_1"/>
</dbReference>
<keyword evidence="4" id="KW-1185">Reference proteome</keyword>
<dbReference type="Pfam" id="PF00534">
    <property type="entry name" value="Glycos_transf_1"/>
    <property type="match status" value="1"/>
</dbReference>
<protein>
    <submittedName>
        <fullName evidence="3">Glycosyltransferase family 4 protein</fullName>
    </submittedName>
</protein>
<evidence type="ECO:0000313" key="3">
    <source>
        <dbReference type="EMBL" id="MEX0469954.1"/>
    </source>
</evidence>
<evidence type="ECO:0000259" key="2">
    <source>
        <dbReference type="Pfam" id="PF13477"/>
    </source>
</evidence>
<dbReference type="Pfam" id="PF13477">
    <property type="entry name" value="Glyco_trans_4_2"/>
    <property type="match status" value="1"/>
</dbReference>
<dbReference type="PANTHER" id="PTHR12526">
    <property type="entry name" value="GLYCOSYLTRANSFERASE"/>
    <property type="match status" value="1"/>
</dbReference>
<dbReference type="CDD" id="cd03808">
    <property type="entry name" value="GT4_CapM-like"/>
    <property type="match status" value="1"/>
</dbReference>
<sequence>MASLNRFGATPESEDLSLVHGGCPKILLFANTDWYLYNFRGSLALTLREAGHEVLLLSPPGPDGKRLQVLGLRWMPAPMERLSLNPLRELRLLTWLIRLIRRENIDLVHGFTIKCAVYGALAARLTGNRPRVSAVAGMGYVFTSQSTKARFLRPVVRGVLRAALGGRRGRLILQNGDDVAVFEQARLIDPSHIRLIKGSGVDLARFTPPREPLVSPPFRVVLPARLLWDKGVGELVEASRHLKARGVAVEVLLAGEPDAGNPAAVPEEAIRRWHDEGLVQWLGKVDDMPDLFQSVHAVVLPSYREGLPKSLIEAAGCALPLVTTDVPGCREVVTDGVDGLLVPVREAAALADAIERLVRDPALCERLGEAARRKARAEFDERIVIERTMAVYEELLPARME</sequence>
<dbReference type="SUPFAM" id="SSF53756">
    <property type="entry name" value="UDP-Glycosyltransferase/glycogen phosphorylase"/>
    <property type="match status" value="1"/>
</dbReference>